<feature type="region of interest" description="Disordered" evidence="1">
    <location>
        <begin position="59"/>
        <end position="122"/>
    </location>
</feature>
<feature type="non-terminal residue" evidence="2">
    <location>
        <position position="1"/>
    </location>
</feature>
<keyword evidence="3" id="KW-1185">Reference proteome</keyword>
<evidence type="ECO:0000256" key="1">
    <source>
        <dbReference type="SAM" id="MobiDB-lite"/>
    </source>
</evidence>
<accession>A0A8J5MVI0</accession>
<organism evidence="2 3">
    <name type="scientific">Homarus americanus</name>
    <name type="common">American lobster</name>
    <dbReference type="NCBI Taxonomy" id="6706"/>
    <lineage>
        <taxon>Eukaryota</taxon>
        <taxon>Metazoa</taxon>
        <taxon>Ecdysozoa</taxon>
        <taxon>Arthropoda</taxon>
        <taxon>Crustacea</taxon>
        <taxon>Multicrustacea</taxon>
        <taxon>Malacostraca</taxon>
        <taxon>Eumalacostraca</taxon>
        <taxon>Eucarida</taxon>
        <taxon>Decapoda</taxon>
        <taxon>Pleocyemata</taxon>
        <taxon>Astacidea</taxon>
        <taxon>Nephropoidea</taxon>
        <taxon>Nephropidae</taxon>
        <taxon>Homarus</taxon>
    </lineage>
</organism>
<feature type="region of interest" description="Disordered" evidence="1">
    <location>
        <begin position="1"/>
        <end position="41"/>
    </location>
</feature>
<sequence length="122" mass="12544">GAATQTSAKGCAAQPGRGVRGGSQVGGCEGGRATRDGTGGATAARVLLRLARARYSSAACGCGGHQDLGTTLPRPRPRHAPPHLPTLTPSQNSRRRLNFSGEYSSTTNSQTRGQNSTDVKNQ</sequence>
<dbReference type="AlphaFoldDB" id="A0A8J5MVI0"/>
<protein>
    <submittedName>
        <fullName evidence="2">Uncharacterized protein</fullName>
    </submittedName>
</protein>
<feature type="compositionally biased region" description="Polar residues" evidence="1">
    <location>
        <begin position="101"/>
        <end position="122"/>
    </location>
</feature>
<dbReference type="EMBL" id="JAHLQT010024345">
    <property type="protein sequence ID" value="KAG7165398.1"/>
    <property type="molecule type" value="Genomic_DNA"/>
</dbReference>
<proteinExistence type="predicted"/>
<comment type="caution">
    <text evidence="2">The sequence shown here is derived from an EMBL/GenBank/DDBJ whole genome shotgun (WGS) entry which is preliminary data.</text>
</comment>
<reference evidence="2" key="1">
    <citation type="journal article" date="2021" name="Sci. Adv.">
        <title>The American lobster genome reveals insights on longevity, neural, and immune adaptations.</title>
        <authorList>
            <person name="Polinski J.M."/>
            <person name="Zimin A.V."/>
            <person name="Clark K.F."/>
            <person name="Kohn A.B."/>
            <person name="Sadowski N."/>
            <person name="Timp W."/>
            <person name="Ptitsyn A."/>
            <person name="Khanna P."/>
            <person name="Romanova D.Y."/>
            <person name="Williams P."/>
            <person name="Greenwood S.J."/>
            <person name="Moroz L.L."/>
            <person name="Walt D.R."/>
            <person name="Bodnar A.G."/>
        </authorList>
    </citation>
    <scope>NUCLEOTIDE SEQUENCE</scope>
    <source>
        <strain evidence="2">GMGI-L3</strain>
    </source>
</reference>
<name>A0A8J5MVI0_HOMAM</name>
<gene>
    <name evidence="2" type="ORF">Hamer_G007227</name>
</gene>
<evidence type="ECO:0000313" key="3">
    <source>
        <dbReference type="Proteomes" id="UP000747542"/>
    </source>
</evidence>
<evidence type="ECO:0000313" key="2">
    <source>
        <dbReference type="EMBL" id="KAG7165398.1"/>
    </source>
</evidence>
<feature type="compositionally biased region" description="Gly residues" evidence="1">
    <location>
        <begin position="18"/>
        <end position="30"/>
    </location>
</feature>
<dbReference type="Proteomes" id="UP000747542">
    <property type="component" value="Unassembled WGS sequence"/>
</dbReference>